<proteinExistence type="predicted"/>
<gene>
    <name evidence="1" type="ORF">SAMN02745121_06198</name>
</gene>
<dbReference type="EMBL" id="FOMX01000023">
    <property type="protein sequence ID" value="SFE94836.1"/>
    <property type="molecule type" value="Genomic_DNA"/>
</dbReference>
<evidence type="ECO:0000313" key="2">
    <source>
        <dbReference type="Proteomes" id="UP000199400"/>
    </source>
</evidence>
<keyword evidence="2" id="KW-1185">Reference proteome</keyword>
<dbReference type="AlphaFoldDB" id="A0A1I2EQR0"/>
<sequence length="89" mass="9465">MVQPSLRALWSPPARLAYAAAWSLVGIPDTARASAPLADALPTEFCGSALLRLAEVGEALGYDLHGEGPVSRRRETRASSAASAWMTLW</sequence>
<dbReference type="STRING" id="54.SAMN02745121_06198"/>
<dbReference type="RefSeq" id="WP_096331691.1">
    <property type="nucleotide sequence ID" value="NZ_FOMX01000023.1"/>
</dbReference>
<accession>A0A1I2EQR0</accession>
<reference evidence="2" key="1">
    <citation type="submission" date="2016-10" db="EMBL/GenBank/DDBJ databases">
        <authorList>
            <person name="Varghese N."/>
            <person name="Submissions S."/>
        </authorList>
    </citation>
    <scope>NUCLEOTIDE SEQUENCE [LARGE SCALE GENOMIC DNA]</scope>
    <source>
        <strain evidence="2">ATCC 25963</strain>
    </source>
</reference>
<protein>
    <submittedName>
        <fullName evidence="1">Uncharacterized protein</fullName>
    </submittedName>
</protein>
<organism evidence="1 2">
    <name type="scientific">Nannocystis exedens</name>
    <dbReference type="NCBI Taxonomy" id="54"/>
    <lineage>
        <taxon>Bacteria</taxon>
        <taxon>Pseudomonadati</taxon>
        <taxon>Myxococcota</taxon>
        <taxon>Polyangia</taxon>
        <taxon>Nannocystales</taxon>
        <taxon>Nannocystaceae</taxon>
        <taxon>Nannocystis</taxon>
    </lineage>
</organism>
<name>A0A1I2EQR0_9BACT</name>
<dbReference type="Proteomes" id="UP000199400">
    <property type="component" value="Unassembled WGS sequence"/>
</dbReference>
<evidence type="ECO:0000313" key="1">
    <source>
        <dbReference type="EMBL" id="SFE94836.1"/>
    </source>
</evidence>